<dbReference type="SUPFAM" id="SSF48498">
    <property type="entry name" value="Tetracyclin repressor-like, C-terminal domain"/>
    <property type="match status" value="1"/>
</dbReference>
<dbReference type="AlphaFoldDB" id="A0A2T0KHM4"/>
<keyword evidence="3" id="KW-0804">Transcription</keyword>
<accession>A0A2T0KHM4</accession>
<dbReference type="InterPro" id="IPR011075">
    <property type="entry name" value="TetR_C"/>
</dbReference>
<evidence type="ECO:0000256" key="4">
    <source>
        <dbReference type="PROSITE-ProRule" id="PRU00335"/>
    </source>
</evidence>
<protein>
    <submittedName>
        <fullName evidence="6">TetR family transcriptional regulator</fullName>
    </submittedName>
</protein>
<feature type="domain" description="HTH tetR-type" evidence="5">
    <location>
        <begin position="14"/>
        <end position="74"/>
    </location>
</feature>
<dbReference type="PANTHER" id="PTHR47506:SF1">
    <property type="entry name" value="HTH-TYPE TRANSCRIPTIONAL REGULATOR YJDC"/>
    <property type="match status" value="1"/>
</dbReference>
<dbReference type="Pfam" id="PF16925">
    <property type="entry name" value="TetR_C_13"/>
    <property type="match status" value="1"/>
</dbReference>
<dbReference type="InterPro" id="IPR023772">
    <property type="entry name" value="DNA-bd_HTH_TetR-type_CS"/>
</dbReference>
<dbReference type="Proteomes" id="UP000239415">
    <property type="component" value="Unassembled WGS sequence"/>
</dbReference>
<dbReference type="RefSeq" id="WP_106317992.1">
    <property type="nucleotide sequence ID" value="NZ_BOMO01000022.1"/>
</dbReference>
<evidence type="ECO:0000259" key="5">
    <source>
        <dbReference type="PROSITE" id="PS50977"/>
    </source>
</evidence>
<evidence type="ECO:0000256" key="3">
    <source>
        <dbReference type="ARBA" id="ARBA00023163"/>
    </source>
</evidence>
<keyword evidence="2 4" id="KW-0238">DNA-binding</keyword>
<reference evidence="6 7" key="1">
    <citation type="submission" date="2018-03" db="EMBL/GenBank/DDBJ databases">
        <title>Genomic Encyclopedia of Archaeal and Bacterial Type Strains, Phase II (KMG-II): from individual species to whole genera.</title>
        <authorList>
            <person name="Goeker M."/>
        </authorList>
    </citation>
    <scope>NUCLEOTIDE SEQUENCE [LARGE SCALE GENOMIC DNA]</scope>
    <source>
        <strain evidence="6 7">DSM 43146</strain>
    </source>
</reference>
<keyword evidence="7" id="KW-1185">Reference proteome</keyword>
<comment type="caution">
    <text evidence="6">The sequence shown here is derived from an EMBL/GenBank/DDBJ whole genome shotgun (WGS) entry which is preliminary data.</text>
</comment>
<evidence type="ECO:0000256" key="2">
    <source>
        <dbReference type="ARBA" id="ARBA00023125"/>
    </source>
</evidence>
<dbReference type="Pfam" id="PF00440">
    <property type="entry name" value="TetR_N"/>
    <property type="match status" value="1"/>
</dbReference>
<dbReference type="EMBL" id="PVMZ01000004">
    <property type="protein sequence ID" value="PRX22949.1"/>
    <property type="molecule type" value="Genomic_DNA"/>
</dbReference>
<dbReference type="Gene3D" id="1.10.357.10">
    <property type="entry name" value="Tetracycline Repressor, domain 2"/>
    <property type="match status" value="1"/>
</dbReference>
<dbReference type="InterPro" id="IPR036271">
    <property type="entry name" value="Tet_transcr_reg_TetR-rel_C_sf"/>
</dbReference>
<evidence type="ECO:0000256" key="1">
    <source>
        <dbReference type="ARBA" id="ARBA00023015"/>
    </source>
</evidence>
<dbReference type="PROSITE" id="PS01081">
    <property type="entry name" value="HTH_TETR_1"/>
    <property type="match status" value="1"/>
</dbReference>
<proteinExistence type="predicted"/>
<dbReference type="InterPro" id="IPR001647">
    <property type="entry name" value="HTH_TetR"/>
</dbReference>
<dbReference type="Gene3D" id="1.10.10.60">
    <property type="entry name" value="Homeodomain-like"/>
    <property type="match status" value="1"/>
</dbReference>
<dbReference type="PANTHER" id="PTHR47506">
    <property type="entry name" value="TRANSCRIPTIONAL REGULATORY PROTEIN"/>
    <property type="match status" value="1"/>
</dbReference>
<feature type="DNA-binding region" description="H-T-H motif" evidence="4">
    <location>
        <begin position="37"/>
        <end position="56"/>
    </location>
</feature>
<name>A0A2T0KHM4_9ACTN</name>
<dbReference type="InterPro" id="IPR009057">
    <property type="entry name" value="Homeodomain-like_sf"/>
</dbReference>
<sequence length="203" mass="21885">MGGTRNTVIGRPRGFDTEEALECAMRVFWEQGYEGASLTDLTGAMGITKTSMYAAFGNKEQLFHKALRRYTDGPAGYFDDALDQPTARAVAEALLRGSVRTSTLPEGFAGCLTIQGALPASDENRPAHDALVRFRAEAVARLEQRFRRAADEGDLPGGTDPERLARYVMTLGFGIPVHAATGLGRAELDEIVDQAMACWPGSA</sequence>
<evidence type="ECO:0000313" key="7">
    <source>
        <dbReference type="Proteomes" id="UP000239415"/>
    </source>
</evidence>
<dbReference type="GO" id="GO:0003677">
    <property type="term" value="F:DNA binding"/>
    <property type="evidence" value="ECO:0007669"/>
    <property type="project" value="UniProtKB-UniRule"/>
</dbReference>
<dbReference type="OrthoDB" id="9805134at2"/>
<organism evidence="6 7">
    <name type="scientific">Actinoplanes italicus</name>
    <dbReference type="NCBI Taxonomy" id="113567"/>
    <lineage>
        <taxon>Bacteria</taxon>
        <taxon>Bacillati</taxon>
        <taxon>Actinomycetota</taxon>
        <taxon>Actinomycetes</taxon>
        <taxon>Micromonosporales</taxon>
        <taxon>Micromonosporaceae</taxon>
        <taxon>Actinoplanes</taxon>
    </lineage>
</organism>
<dbReference type="SUPFAM" id="SSF46689">
    <property type="entry name" value="Homeodomain-like"/>
    <property type="match status" value="1"/>
</dbReference>
<keyword evidence="1" id="KW-0805">Transcription regulation</keyword>
<evidence type="ECO:0000313" key="6">
    <source>
        <dbReference type="EMBL" id="PRX22949.1"/>
    </source>
</evidence>
<dbReference type="PROSITE" id="PS50977">
    <property type="entry name" value="HTH_TETR_2"/>
    <property type="match status" value="1"/>
</dbReference>
<gene>
    <name evidence="6" type="ORF">CLV67_104477</name>
</gene>
<dbReference type="PRINTS" id="PR00455">
    <property type="entry name" value="HTHTETR"/>
</dbReference>